<dbReference type="EMBL" id="NCVQ01000001">
    <property type="protein sequence ID" value="PWZ53038.1"/>
    <property type="molecule type" value="Genomic_DNA"/>
</dbReference>
<dbReference type="PANTHER" id="PTHR33170">
    <property type="entry name" value="DUF4283 DOMAIN-CONTAINING PROTEIN-RELATED"/>
    <property type="match status" value="1"/>
</dbReference>
<feature type="compositionally biased region" description="Polar residues" evidence="2">
    <location>
        <begin position="903"/>
        <end position="912"/>
    </location>
</feature>
<keyword evidence="1" id="KW-0862">Zinc</keyword>
<keyword evidence="1" id="KW-0863">Zinc-finger</keyword>
<feature type="region of interest" description="Disordered" evidence="2">
    <location>
        <begin position="874"/>
        <end position="912"/>
    </location>
</feature>
<dbReference type="SMART" id="SM00343">
    <property type="entry name" value="ZnF_C2HC"/>
    <property type="match status" value="2"/>
</dbReference>
<evidence type="ECO:0000259" key="3">
    <source>
        <dbReference type="PROSITE" id="PS50158"/>
    </source>
</evidence>
<feature type="domain" description="CCHC-type" evidence="3">
    <location>
        <begin position="332"/>
        <end position="345"/>
    </location>
</feature>
<feature type="region of interest" description="Disordered" evidence="2">
    <location>
        <begin position="551"/>
        <end position="605"/>
    </location>
</feature>
<sequence length="912" mass="102772">MDKSGNLPIIDWIGGVGTKVSRIQERGFSPTYNMERSSMHGCGTEVINKRASPKLAKESMEDFLDASLVRETMMEGTKEEVWERESMSGLPTKKGLSSAQVFGHSWRPINPTWCWVPRSEIHTKSCYPARPDEVRRLRLSAKSVSRVRHQSLEARSYAQVVREGRMAWRRDHGGSNWKRRQDEWMEEDDLLEGDPCREQDLRAKLQRGSGDSTDRIPAEQVRAMPYIRPAGSFGNWKKGQGGRGFAARGGFGGRRGLGRSEFDGQGSRQFETREKFRGAQFSGDSGLITENRLGTHFEKDFRLQEDQGKEIKCFRCTQSGHHQSECSNEPLCYKCKGFGHMAAECHMQRKLRLFGFGMPEQGFFGIDISENKEQMAGLVASIHVLEGEPNEEKLEEELKNLVQENWEFRVRRVDKFDFIASFPDKGSLETYAKLNSLEMPIYRFRVKIGKTSVDPKASAELQSVWVKIFNIPEKAREKIIVKEVASLVGKPVTVDELSLIKDGPVRVQVLCRDPSRIRGLVEVFFNKTGYELKFLVEGKHRKATAAEGYITKGDSDEEDHNRDRDKAGRKDGKRGGGKFDRKGKEIERNQESSHGDSHEEENTECMEVDTHDCLPAGVHPMEGFSNTINEGLGGQTVGADISFDHADQLVLKQKMKEHVLEVNPMVLLDSQQSEIVDQEEENGKIAKELAHFGGVIGGSDGEILDFPGGEDMEAALEVDKQNNAEGDANRFKLVNHTSREGNEKQQICMVDCGDEALAFEEEGSKWDVVVNKRGRKKTTTKGPVRATRASSRIPRDGIPILEKATRRALEKDITQGIELDNYEDQIDAFKEEEKLRAVIAEADYKAHVEKINNRNAPQTEEEIQEYAMEAISNSDRNCEWEGAQDGPVVPVTQKGKRKGRPTKPSNIINEVS</sequence>
<reference evidence="4" key="1">
    <citation type="journal article" date="2018" name="Nat. Genet.">
        <title>Extensive intraspecific gene order and gene structural variations between Mo17 and other maize genomes.</title>
        <authorList>
            <person name="Sun S."/>
            <person name="Zhou Y."/>
            <person name="Chen J."/>
            <person name="Shi J."/>
            <person name="Zhao H."/>
            <person name="Zhao H."/>
            <person name="Song W."/>
            <person name="Zhang M."/>
            <person name="Cui Y."/>
            <person name="Dong X."/>
            <person name="Liu H."/>
            <person name="Ma X."/>
            <person name="Jiao Y."/>
            <person name="Wang B."/>
            <person name="Wei X."/>
            <person name="Stein J.C."/>
            <person name="Glaubitz J.C."/>
            <person name="Lu F."/>
            <person name="Yu G."/>
            <person name="Liang C."/>
            <person name="Fengler K."/>
            <person name="Li B."/>
            <person name="Rafalski A."/>
            <person name="Schnable P.S."/>
            <person name="Ware D.H."/>
            <person name="Buckler E.S."/>
            <person name="Lai J."/>
        </authorList>
    </citation>
    <scope>NUCLEOTIDE SEQUENCE [LARGE SCALE GENOMIC DNA]</scope>
    <source>
        <tissue evidence="4">Seedling</tissue>
    </source>
</reference>
<dbReference type="Gene3D" id="4.10.60.10">
    <property type="entry name" value="Zinc finger, CCHC-type"/>
    <property type="match status" value="1"/>
</dbReference>
<feature type="domain" description="CCHC-type" evidence="3">
    <location>
        <begin position="312"/>
        <end position="328"/>
    </location>
</feature>
<dbReference type="ExpressionAtlas" id="A0A317Y330">
    <property type="expression patterns" value="baseline and differential"/>
</dbReference>
<dbReference type="PROSITE" id="PS50158">
    <property type="entry name" value="ZF_CCHC"/>
    <property type="match status" value="2"/>
</dbReference>
<gene>
    <name evidence="4" type="ORF">Zm00014a_026544</name>
</gene>
<dbReference type="InterPro" id="IPR001878">
    <property type="entry name" value="Znf_CCHC"/>
</dbReference>
<comment type="caution">
    <text evidence="4">The sequence shown here is derived from an EMBL/GenBank/DDBJ whole genome shotgun (WGS) entry which is preliminary data.</text>
</comment>
<evidence type="ECO:0000256" key="1">
    <source>
        <dbReference type="PROSITE-ProRule" id="PRU00047"/>
    </source>
</evidence>
<dbReference type="Pfam" id="PF00098">
    <property type="entry name" value="zf-CCHC"/>
    <property type="match status" value="1"/>
</dbReference>
<evidence type="ECO:0000256" key="2">
    <source>
        <dbReference type="SAM" id="MobiDB-lite"/>
    </source>
</evidence>
<dbReference type="PANTHER" id="PTHR33170:SF2">
    <property type="entry name" value="OS12G0531500 PROTEIN"/>
    <property type="match status" value="1"/>
</dbReference>
<name>A0A317Y330_MAIZE</name>
<dbReference type="SUPFAM" id="SSF57756">
    <property type="entry name" value="Retrovirus zinc finger-like domains"/>
    <property type="match status" value="1"/>
</dbReference>
<accession>A0A317Y330</accession>
<feature type="compositionally biased region" description="Basic and acidic residues" evidence="2">
    <location>
        <begin position="559"/>
        <end position="597"/>
    </location>
</feature>
<keyword evidence="1" id="KW-0479">Metal-binding</keyword>
<dbReference type="Proteomes" id="UP000251960">
    <property type="component" value="Chromosome 1"/>
</dbReference>
<dbReference type="GO" id="GO:0003676">
    <property type="term" value="F:nucleic acid binding"/>
    <property type="evidence" value="ECO:0007669"/>
    <property type="project" value="InterPro"/>
</dbReference>
<protein>
    <recommendedName>
        <fullName evidence="3">CCHC-type domain-containing protein</fullName>
    </recommendedName>
</protein>
<dbReference type="AlphaFoldDB" id="A0A317Y330"/>
<organism evidence="4">
    <name type="scientific">Zea mays</name>
    <name type="common">Maize</name>
    <dbReference type="NCBI Taxonomy" id="4577"/>
    <lineage>
        <taxon>Eukaryota</taxon>
        <taxon>Viridiplantae</taxon>
        <taxon>Streptophyta</taxon>
        <taxon>Embryophyta</taxon>
        <taxon>Tracheophyta</taxon>
        <taxon>Spermatophyta</taxon>
        <taxon>Magnoliopsida</taxon>
        <taxon>Liliopsida</taxon>
        <taxon>Poales</taxon>
        <taxon>Poaceae</taxon>
        <taxon>PACMAD clade</taxon>
        <taxon>Panicoideae</taxon>
        <taxon>Andropogonodae</taxon>
        <taxon>Andropogoneae</taxon>
        <taxon>Tripsacinae</taxon>
        <taxon>Zea</taxon>
    </lineage>
</organism>
<dbReference type="GO" id="GO:0008270">
    <property type="term" value="F:zinc ion binding"/>
    <property type="evidence" value="ECO:0007669"/>
    <property type="project" value="UniProtKB-KW"/>
</dbReference>
<proteinExistence type="predicted"/>
<dbReference type="InterPro" id="IPR036875">
    <property type="entry name" value="Znf_CCHC_sf"/>
</dbReference>
<evidence type="ECO:0000313" key="4">
    <source>
        <dbReference type="EMBL" id="PWZ53038.1"/>
    </source>
</evidence>